<evidence type="ECO:0000313" key="3">
    <source>
        <dbReference type="EMBL" id="GIJ74811.1"/>
    </source>
</evidence>
<dbReference type="AlphaFoldDB" id="A0A8J4A8D2"/>
<reference evidence="3" key="1">
    <citation type="submission" date="2021-01" db="EMBL/GenBank/DDBJ databases">
        <title>Whole genome shotgun sequence of Virgisporangium ochraceum NBRC 16418.</title>
        <authorList>
            <person name="Komaki H."/>
            <person name="Tamura T."/>
        </authorList>
    </citation>
    <scope>NUCLEOTIDE SEQUENCE</scope>
    <source>
        <strain evidence="3">NBRC 16418</strain>
    </source>
</reference>
<accession>A0A8J4A8D2</accession>
<feature type="transmembrane region" description="Helical" evidence="1">
    <location>
        <begin position="195"/>
        <end position="225"/>
    </location>
</feature>
<feature type="transmembrane region" description="Helical" evidence="1">
    <location>
        <begin position="12"/>
        <end position="34"/>
    </location>
</feature>
<feature type="transmembrane region" description="Helical" evidence="1">
    <location>
        <begin position="55"/>
        <end position="75"/>
    </location>
</feature>
<evidence type="ECO:0000256" key="1">
    <source>
        <dbReference type="SAM" id="Phobius"/>
    </source>
</evidence>
<protein>
    <recommendedName>
        <fullName evidence="2">CAAX prenyl protease 2/Lysostaphin resistance protein A-like domain-containing protein</fullName>
    </recommendedName>
</protein>
<dbReference type="GO" id="GO:0080120">
    <property type="term" value="P:CAAX-box protein maturation"/>
    <property type="evidence" value="ECO:0007669"/>
    <property type="project" value="UniProtKB-ARBA"/>
</dbReference>
<dbReference type="GO" id="GO:0004175">
    <property type="term" value="F:endopeptidase activity"/>
    <property type="evidence" value="ECO:0007669"/>
    <property type="project" value="UniProtKB-ARBA"/>
</dbReference>
<dbReference type="EMBL" id="BOPH01000144">
    <property type="protein sequence ID" value="GIJ74811.1"/>
    <property type="molecule type" value="Genomic_DNA"/>
</dbReference>
<dbReference type="RefSeq" id="WP_203934608.1">
    <property type="nucleotide sequence ID" value="NZ_BOPH01000144.1"/>
</dbReference>
<dbReference type="Proteomes" id="UP000635606">
    <property type="component" value="Unassembled WGS sequence"/>
</dbReference>
<keyword evidence="1" id="KW-0472">Membrane</keyword>
<feature type="transmembrane region" description="Helical" evidence="1">
    <location>
        <begin position="159"/>
        <end position="183"/>
    </location>
</feature>
<feature type="transmembrane region" description="Helical" evidence="1">
    <location>
        <begin position="90"/>
        <end position="110"/>
    </location>
</feature>
<feature type="domain" description="CAAX prenyl protease 2/Lysostaphin resistance protein A-like" evidence="2">
    <location>
        <begin position="141"/>
        <end position="227"/>
    </location>
</feature>
<dbReference type="InterPro" id="IPR003675">
    <property type="entry name" value="Rce1/LyrA-like_dom"/>
</dbReference>
<organism evidence="3 4">
    <name type="scientific">Virgisporangium ochraceum</name>
    <dbReference type="NCBI Taxonomy" id="65505"/>
    <lineage>
        <taxon>Bacteria</taxon>
        <taxon>Bacillati</taxon>
        <taxon>Actinomycetota</taxon>
        <taxon>Actinomycetes</taxon>
        <taxon>Micromonosporales</taxon>
        <taxon>Micromonosporaceae</taxon>
        <taxon>Virgisporangium</taxon>
    </lineage>
</organism>
<name>A0A8J4A8D2_9ACTN</name>
<evidence type="ECO:0000313" key="4">
    <source>
        <dbReference type="Proteomes" id="UP000635606"/>
    </source>
</evidence>
<gene>
    <name evidence="3" type="ORF">Voc01_097280</name>
</gene>
<comment type="caution">
    <text evidence="3">The sequence shown here is derived from an EMBL/GenBank/DDBJ whole genome shotgun (WGS) entry which is preliminary data.</text>
</comment>
<proteinExistence type="predicted"/>
<sequence>MQPDWPVPRFDALATTLVVLLLGYMFVVGPVLGYHLRRRLDAGGLRPGRFYVEALAEQWLTAAVTLVVVGAAAGVGREHVGLAGTRPGTWWWTLYAAALGAAILGVGVAVRRRILSGRTTRRPAGVLEAFLPRTRTERRLAAVVAVSAGVCEELVYRGLLLAVGVGLLGLHPLLAGLLALVAFTANHAYQGPVGMLGAAAIGFACTGLCLWTGSLLPAVILHVAIDLRGLLLLPPRDEIPPTLPTAPAVLRSPRPPL</sequence>
<evidence type="ECO:0000259" key="2">
    <source>
        <dbReference type="Pfam" id="PF02517"/>
    </source>
</evidence>
<dbReference type="Pfam" id="PF02517">
    <property type="entry name" value="Rce1-like"/>
    <property type="match status" value="1"/>
</dbReference>
<keyword evidence="1" id="KW-1133">Transmembrane helix</keyword>
<keyword evidence="4" id="KW-1185">Reference proteome</keyword>
<keyword evidence="1" id="KW-0812">Transmembrane</keyword>